<evidence type="ECO:0000256" key="2">
    <source>
        <dbReference type="ARBA" id="ARBA00023125"/>
    </source>
</evidence>
<dbReference type="SMART" id="SM00866">
    <property type="entry name" value="UTRA"/>
    <property type="match status" value="1"/>
</dbReference>
<dbReference type="GO" id="GO:0003677">
    <property type="term" value="F:DNA binding"/>
    <property type="evidence" value="ECO:0007669"/>
    <property type="project" value="UniProtKB-KW"/>
</dbReference>
<dbReference type="Gene3D" id="3.40.1410.10">
    <property type="entry name" value="Chorismate lyase-like"/>
    <property type="match status" value="1"/>
</dbReference>
<name>A0A0F6TEA2_9CORY</name>
<dbReference type="InterPro" id="IPR028978">
    <property type="entry name" value="Chorismate_lyase_/UTRA_dom_sf"/>
</dbReference>
<dbReference type="SUPFAM" id="SSF46785">
    <property type="entry name" value="Winged helix' DNA-binding domain"/>
    <property type="match status" value="1"/>
</dbReference>
<dbReference type="InterPro" id="IPR036388">
    <property type="entry name" value="WH-like_DNA-bd_sf"/>
</dbReference>
<dbReference type="HOGENOM" id="CLU_063236_4_2_11"/>
<dbReference type="EMBL" id="CP011312">
    <property type="protein sequence ID" value="AKE41839.1"/>
    <property type="molecule type" value="Genomic_DNA"/>
</dbReference>
<dbReference type="InterPro" id="IPR000524">
    <property type="entry name" value="Tscrpt_reg_HTH_GntR"/>
</dbReference>
<evidence type="ECO:0000313" key="6">
    <source>
        <dbReference type="EMBL" id="VEH04325.1"/>
    </source>
</evidence>
<evidence type="ECO:0000313" key="8">
    <source>
        <dbReference type="Proteomes" id="UP000271380"/>
    </source>
</evidence>
<dbReference type="GO" id="GO:0003700">
    <property type="term" value="F:DNA-binding transcription factor activity"/>
    <property type="evidence" value="ECO:0007669"/>
    <property type="project" value="InterPro"/>
</dbReference>
<dbReference type="InterPro" id="IPR050679">
    <property type="entry name" value="Bact_HTH_transcr_reg"/>
</dbReference>
<dbReference type="Proteomes" id="UP000271380">
    <property type="component" value="Chromosome"/>
</dbReference>
<dbReference type="Pfam" id="PF07702">
    <property type="entry name" value="UTRA"/>
    <property type="match status" value="1"/>
</dbReference>
<keyword evidence="2" id="KW-0238">DNA-binding</keyword>
<evidence type="ECO:0000313" key="7">
    <source>
        <dbReference type="Proteomes" id="UP000033457"/>
    </source>
</evidence>
<evidence type="ECO:0000259" key="4">
    <source>
        <dbReference type="PROSITE" id="PS50949"/>
    </source>
</evidence>
<dbReference type="GO" id="GO:0045892">
    <property type="term" value="P:negative regulation of DNA-templated transcription"/>
    <property type="evidence" value="ECO:0007669"/>
    <property type="project" value="TreeGrafter"/>
</dbReference>
<dbReference type="EMBL" id="LR134377">
    <property type="protein sequence ID" value="VEH04325.1"/>
    <property type="molecule type" value="Genomic_DNA"/>
</dbReference>
<protein>
    <submittedName>
        <fullName evidence="6">Histidine utilization repressor</fullName>
    </submittedName>
    <submittedName>
        <fullName evidence="5">Transcriptional regulator</fullName>
    </submittedName>
</protein>
<evidence type="ECO:0000256" key="1">
    <source>
        <dbReference type="ARBA" id="ARBA00023015"/>
    </source>
</evidence>
<keyword evidence="7" id="KW-1185">Reference proteome</keyword>
<evidence type="ECO:0000313" key="5">
    <source>
        <dbReference type="EMBL" id="AKE41839.1"/>
    </source>
</evidence>
<evidence type="ECO:0000256" key="3">
    <source>
        <dbReference type="ARBA" id="ARBA00023163"/>
    </source>
</evidence>
<dbReference type="InterPro" id="IPR036390">
    <property type="entry name" value="WH_DNA-bd_sf"/>
</dbReference>
<sequence length="270" mass="29286">MVKAKYAEVYEALVARIEQMNPGDRLESEVQLASSFNVSPMTIRRALMLLSQEGRTIGMPGRGTYIAQPNTAAELSTNLEDTDSSSLTNQNSSISPIHTHALTHHKLKLLSSVTSKARLISATIEAANKKERELLGMNEGDFVIRIVRFHQEINVTDAEESATEFGDKILGIETTCVDAAQFPGLLGKDLSGDLITLLLAEYSGDTTGNNQLTVATQFGAVLLSDKEAEILDVEKPYACLTMESIMCPDNGHAVAVVSLIIDSNFTKVQL</sequence>
<organism evidence="5 7">
    <name type="scientific">Corynebacterium kutscheri</name>
    <dbReference type="NCBI Taxonomy" id="35755"/>
    <lineage>
        <taxon>Bacteria</taxon>
        <taxon>Bacillati</taxon>
        <taxon>Actinomycetota</taxon>
        <taxon>Actinomycetes</taxon>
        <taxon>Mycobacteriales</taxon>
        <taxon>Corynebacteriaceae</taxon>
        <taxon>Corynebacterium</taxon>
    </lineage>
</organism>
<reference evidence="6 8" key="2">
    <citation type="submission" date="2018-12" db="EMBL/GenBank/DDBJ databases">
        <authorList>
            <consortium name="Pathogen Informatics"/>
        </authorList>
    </citation>
    <scope>NUCLEOTIDE SEQUENCE [LARGE SCALE GENOMIC DNA]</scope>
    <source>
        <strain evidence="6 8">NCTC949</strain>
    </source>
</reference>
<dbReference type="Gene3D" id="1.10.10.10">
    <property type="entry name" value="Winged helix-like DNA-binding domain superfamily/Winged helix DNA-binding domain"/>
    <property type="match status" value="1"/>
</dbReference>
<keyword evidence="3" id="KW-0804">Transcription</keyword>
<dbReference type="RefSeq" id="WP_046440317.1">
    <property type="nucleotide sequence ID" value="NZ_CP011312.1"/>
</dbReference>
<feature type="domain" description="HTH gntR-type" evidence="4">
    <location>
        <begin position="3"/>
        <end position="69"/>
    </location>
</feature>
<dbReference type="Pfam" id="PF00392">
    <property type="entry name" value="GntR"/>
    <property type="match status" value="1"/>
</dbReference>
<accession>A0A0F6TEA2</accession>
<keyword evidence="1" id="KW-0805">Transcription regulation</keyword>
<dbReference type="PANTHER" id="PTHR44846">
    <property type="entry name" value="MANNOSYL-D-GLYCERATE TRANSPORT/METABOLISM SYSTEM REPRESSOR MNGR-RELATED"/>
    <property type="match status" value="1"/>
</dbReference>
<proteinExistence type="predicted"/>
<dbReference type="SMART" id="SM00345">
    <property type="entry name" value="HTH_GNTR"/>
    <property type="match status" value="1"/>
</dbReference>
<gene>
    <name evidence="6" type="ORF">NCTC949_00032</name>
    <name evidence="5" type="ORF">UL82_08410</name>
</gene>
<dbReference type="CDD" id="cd07377">
    <property type="entry name" value="WHTH_GntR"/>
    <property type="match status" value="1"/>
</dbReference>
<dbReference type="PROSITE" id="PS50949">
    <property type="entry name" value="HTH_GNTR"/>
    <property type="match status" value="1"/>
</dbReference>
<dbReference type="OrthoDB" id="7363114at2"/>
<dbReference type="STRING" id="35755.UL82_08410"/>
<dbReference type="InterPro" id="IPR011663">
    <property type="entry name" value="UTRA"/>
</dbReference>
<dbReference type="Proteomes" id="UP000033457">
    <property type="component" value="Chromosome"/>
</dbReference>
<dbReference type="KEGG" id="cku:UL82_08410"/>
<dbReference type="SUPFAM" id="SSF64288">
    <property type="entry name" value="Chorismate lyase-like"/>
    <property type="match status" value="1"/>
</dbReference>
<dbReference type="AlphaFoldDB" id="A0A0F6TEA2"/>
<dbReference type="PANTHER" id="PTHR44846:SF1">
    <property type="entry name" value="MANNOSYL-D-GLYCERATE TRANSPORT_METABOLISM SYSTEM REPRESSOR MNGR-RELATED"/>
    <property type="match status" value="1"/>
</dbReference>
<reference evidence="5 7" key="1">
    <citation type="journal article" date="2015" name="Genome Announc.">
        <title>Complete Genome Sequence of Corynebacterium kutscheri DSM 20755, a Corynebacterial Type Strain with Remarkably Low G+C Content of Chromosomal DNA.</title>
        <authorList>
            <person name="Ruckert C."/>
            <person name="Albersmeier A."/>
            <person name="Winkler A."/>
            <person name="Tauch A."/>
        </authorList>
    </citation>
    <scope>NUCLEOTIDE SEQUENCE [LARGE SCALE GENOMIC DNA]</scope>
    <source>
        <strain evidence="5 7">DSM 20755</strain>
    </source>
</reference>